<evidence type="ECO:0000256" key="4">
    <source>
        <dbReference type="ARBA" id="ARBA00022793"/>
    </source>
</evidence>
<keyword evidence="4" id="KW-0456">Lyase</keyword>
<reference evidence="11" key="1">
    <citation type="submission" date="2017-02" db="UniProtKB">
        <authorList>
            <consortium name="WormBaseParasite"/>
        </authorList>
    </citation>
    <scope>IDENTIFICATION</scope>
</reference>
<name>A0A0R3WVX7_HYDTA</name>
<reference evidence="9 10" key="2">
    <citation type="submission" date="2018-11" db="EMBL/GenBank/DDBJ databases">
        <authorList>
            <consortium name="Pathogen Informatics"/>
        </authorList>
    </citation>
    <scope>NUCLEOTIDE SEQUENCE [LARGE SCALE GENOMIC DNA]</scope>
</reference>
<dbReference type="Pfam" id="PF00282">
    <property type="entry name" value="Pyridoxal_deC"/>
    <property type="match status" value="1"/>
</dbReference>
<organism evidence="11">
    <name type="scientific">Hydatigena taeniaeformis</name>
    <name type="common">Feline tapeworm</name>
    <name type="synonym">Taenia taeniaeformis</name>
    <dbReference type="NCBI Taxonomy" id="6205"/>
    <lineage>
        <taxon>Eukaryota</taxon>
        <taxon>Metazoa</taxon>
        <taxon>Spiralia</taxon>
        <taxon>Lophotrochozoa</taxon>
        <taxon>Platyhelminthes</taxon>
        <taxon>Cestoda</taxon>
        <taxon>Eucestoda</taxon>
        <taxon>Cyclophyllidea</taxon>
        <taxon>Taeniidae</taxon>
        <taxon>Hydatigera</taxon>
    </lineage>
</organism>
<dbReference type="InterPro" id="IPR015424">
    <property type="entry name" value="PyrdxlP-dep_Trfase"/>
</dbReference>
<evidence type="ECO:0000256" key="7">
    <source>
        <dbReference type="ARBA" id="ARBA00040968"/>
    </source>
</evidence>
<dbReference type="AlphaFoldDB" id="A0A0R3WVX7"/>
<dbReference type="PRINTS" id="PR00800">
    <property type="entry name" value="YHDCRBOXLASE"/>
</dbReference>
<evidence type="ECO:0000256" key="8">
    <source>
        <dbReference type="ARBA" id="ARBA00041275"/>
    </source>
</evidence>
<evidence type="ECO:0000256" key="6">
    <source>
        <dbReference type="ARBA" id="ARBA00038886"/>
    </source>
</evidence>
<evidence type="ECO:0000313" key="9">
    <source>
        <dbReference type="EMBL" id="VDM25858.1"/>
    </source>
</evidence>
<dbReference type="OrthoDB" id="639767at2759"/>
<evidence type="ECO:0000313" key="10">
    <source>
        <dbReference type="Proteomes" id="UP000274429"/>
    </source>
</evidence>
<dbReference type="InterPro" id="IPR002129">
    <property type="entry name" value="PyrdxlP-dep_de-COase"/>
</dbReference>
<dbReference type="EMBL" id="UYWX01005642">
    <property type="protein sequence ID" value="VDM25858.1"/>
    <property type="molecule type" value="Genomic_DNA"/>
</dbReference>
<dbReference type="GO" id="GO:0042423">
    <property type="term" value="P:catecholamine biosynthetic process"/>
    <property type="evidence" value="ECO:0007669"/>
    <property type="project" value="UniProtKB-KW"/>
</dbReference>
<evidence type="ECO:0000256" key="1">
    <source>
        <dbReference type="ARBA" id="ARBA00001933"/>
    </source>
</evidence>
<accession>A0A0R3WVX7</accession>
<keyword evidence="3" id="KW-0127">Catecholamine biosynthesis</keyword>
<evidence type="ECO:0000256" key="2">
    <source>
        <dbReference type="ARBA" id="ARBA00011738"/>
    </source>
</evidence>
<gene>
    <name evidence="9" type="ORF">TTAC_LOCUS4907</name>
</gene>
<dbReference type="InterPro" id="IPR010977">
    <property type="entry name" value="Aromatic_deC"/>
</dbReference>
<dbReference type="GO" id="GO:0005737">
    <property type="term" value="C:cytoplasm"/>
    <property type="evidence" value="ECO:0007669"/>
    <property type="project" value="TreeGrafter"/>
</dbReference>
<dbReference type="GO" id="GO:0004058">
    <property type="term" value="F:aromatic-L-amino-acid decarboxylase activity"/>
    <property type="evidence" value="ECO:0007669"/>
    <property type="project" value="UniProtKB-EC"/>
</dbReference>
<dbReference type="SUPFAM" id="SSF53383">
    <property type="entry name" value="PLP-dependent transferases"/>
    <property type="match status" value="1"/>
</dbReference>
<dbReference type="PANTHER" id="PTHR11999">
    <property type="entry name" value="GROUP II PYRIDOXAL-5-PHOSPHATE DECARBOXYLASE"/>
    <property type="match status" value="1"/>
</dbReference>
<keyword evidence="4" id="KW-0210">Decarboxylase</keyword>
<keyword evidence="5" id="KW-0663">Pyridoxal phosphate</keyword>
<keyword evidence="10" id="KW-1185">Reference proteome</keyword>
<dbReference type="GO" id="GO:0019752">
    <property type="term" value="P:carboxylic acid metabolic process"/>
    <property type="evidence" value="ECO:0007669"/>
    <property type="project" value="InterPro"/>
</dbReference>
<proteinExistence type="predicted"/>
<dbReference type="Gene3D" id="1.20.1340.10">
    <property type="entry name" value="dopa decarboxylase, N-terminal domain"/>
    <property type="match status" value="1"/>
</dbReference>
<evidence type="ECO:0000256" key="3">
    <source>
        <dbReference type="ARBA" id="ARBA00022584"/>
    </source>
</evidence>
<sequence>MRIACKTAVDMTVDYLEEVEQHRPFPTVQPGFLVAQLPANPPREGVDMQTIFDDVHQLLLPGVTHWNHPHFHAYLVMANSYPAVCADIIGSGIGGIGFTWVRASSSPSHPALCSSGWCTNTTPLDSFRS</sequence>
<evidence type="ECO:0000313" key="11">
    <source>
        <dbReference type="WBParaSite" id="TTAC_0000491701-mRNA-1"/>
    </source>
</evidence>
<dbReference type="PANTHER" id="PTHR11999:SF167">
    <property type="entry name" value="AROMATIC-L-AMINO-ACID DECARBOXYLASE"/>
    <property type="match status" value="1"/>
</dbReference>
<dbReference type="Proteomes" id="UP000274429">
    <property type="component" value="Unassembled WGS sequence"/>
</dbReference>
<protein>
    <recommendedName>
        <fullName evidence="7">Aromatic-L-amino-acid decarboxylase</fullName>
        <ecNumber evidence="6">4.1.1.28</ecNumber>
    </recommendedName>
    <alternativeName>
        <fullName evidence="8">DOPA decarboxylase</fullName>
    </alternativeName>
</protein>
<evidence type="ECO:0000256" key="5">
    <source>
        <dbReference type="ARBA" id="ARBA00022898"/>
    </source>
</evidence>
<dbReference type="GO" id="GO:0006520">
    <property type="term" value="P:amino acid metabolic process"/>
    <property type="evidence" value="ECO:0007669"/>
    <property type="project" value="InterPro"/>
</dbReference>
<dbReference type="GO" id="GO:0030170">
    <property type="term" value="F:pyridoxal phosphate binding"/>
    <property type="evidence" value="ECO:0007669"/>
    <property type="project" value="InterPro"/>
</dbReference>
<comment type="subunit">
    <text evidence="2">Homodimer.</text>
</comment>
<dbReference type="WBParaSite" id="TTAC_0000491701-mRNA-1">
    <property type="protein sequence ID" value="TTAC_0000491701-mRNA-1"/>
    <property type="gene ID" value="TTAC_0000491701"/>
</dbReference>
<dbReference type="STRING" id="6205.A0A0R3WVX7"/>
<dbReference type="EC" id="4.1.1.28" evidence="6"/>
<comment type="cofactor">
    <cofactor evidence="1">
        <name>pyridoxal 5'-phosphate</name>
        <dbReference type="ChEBI" id="CHEBI:597326"/>
    </cofactor>
</comment>